<name>A0ACB9MG05_BAUVA</name>
<proteinExistence type="predicted"/>
<comment type="caution">
    <text evidence="1">The sequence shown here is derived from an EMBL/GenBank/DDBJ whole genome shotgun (WGS) entry which is preliminary data.</text>
</comment>
<keyword evidence="2" id="KW-1185">Reference proteome</keyword>
<reference evidence="1 2" key="1">
    <citation type="journal article" date="2022" name="DNA Res.">
        <title>Chromosomal-level genome assembly of the orchid tree Bauhinia variegata (Leguminosae; Cercidoideae) supports the allotetraploid origin hypothesis of Bauhinia.</title>
        <authorList>
            <person name="Zhong Y."/>
            <person name="Chen Y."/>
            <person name="Zheng D."/>
            <person name="Pang J."/>
            <person name="Liu Y."/>
            <person name="Luo S."/>
            <person name="Meng S."/>
            <person name="Qian L."/>
            <person name="Wei D."/>
            <person name="Dai S."/>
            <person name="Zhou R."/>
        </authorList>
    </citation>
    <scope>NUCLEOTIDE SEQUENCE [LARGE SCALE GENOMIC DNA]</scope>
    <source>
        <strain evidence="1">BV-YZ2020</strain>
    </source>
</reference>
<gene>
    <name evidence="1" type="ORF">L6164_022687</name>
</gene>
<dbReference type="EMBL" id="CM039434">
    <property type="protein sequence ID" value="KAI4323050.1"/>
    <property type="molecule type" value="Genomic_DNA"/>
</dbReference>
<sequence>MASVAIEVPSPRPQGAESLFMTLGAALTPRRSPLSGEGNNGGAISSAQMSAIRVNTSRNQINNSFNIVSLQAKRPDPSTGPGGQSN</sequence>
<organism evidence="1 2">
    <name type="scientific">Bauhinia variegata</name>
    <name type="common">Purple orchid tree</name>
    <name type="synonym">Phanera variegata</name>
    <dbReference type="NCBI Taxonomy" id="167791"/>
    <lineage>
        <taxon>Eukaryota</taxon>
        <taxon>Viridiplantae</taxon>
        <taxon>Streptophyta</taxon>
        <taxon>Embryophyta</taxon>
        <taxon>Tracheophyta</taxon>
        <taxon>Spermatophyta</taxon>
        <taxon>Magnoliopsida</taxon>
        <taxon>eudicotyledons</taxon>
        <taxon>Gunneridae</taxon>
        <taxon>Pentapetalae</taxon>
        <taxon>rosids</taxon>
        <taxon>fabids</taxon>
        <taxon>Fabales</taxon>
        <taxon>Fabaceae</taxon>
        <taxon>Cercidoideae</taxon>
        <taxon>Cercideae</taxon>
        <taxon>Bauhiniinae</taxon>
        <taxon>Bauhinia</taxon>
    </lineage>
</organism>
<evidence type="ECO:0000313" key="1">
    <source>
        <dbReference type="EMBL" id="KAI4323050.1"/>
    </source>
</evidence>
<accession>A0ACB9MG05</accession>
<protein>
    <submittedName>
        <fullName evidence="1">Uncharacterized protein</fullName>
    </submittedName>
</protein>
<evidence type="ECO:0000313" key="2">
    <source>
        <dbReference type="Proteomes" id="UP000828941"/>
    </source>
</evidence>
<dbReference type="Proteomes" id="UP000828941">
    <property type="component" value="Chromosome 9"/>
</dbReference>